<evidence type="ECO:0000256" key="2">
    <source>
        <dbReference type="ARBA" id="ARBA00022516"/>
    </source>
</evidence>
<gene>
    <name evidence="7" type="ORF">I8J34_14220</name>
</gene>
<evidence type="ECO:0000256" key="5">
    <source>
        <dbReference type="ARBA" id="ARBA00023315"/>
    </source>
</evidence>
<dbReference type="PANTHER" id="PTHR10434:SF64">
    <property type="entry name" value="1-ACYL-SN-GLYCEROL-3-PHOSPHATE ACYLTRANSFERASE-RELATED"/>
    <property type="match status" value="1"/>
</dbReference>
<dbReference type="PANTHER" id="PTHR10434">
    <property type="entry name" value="1-ACYL-SN-GLYCEROL-3-PHOSPHATE ACYLTRANSFERASE"/>
    <property type="match status" value="1"/>
</dbReference>
<dbReference type="Proteomes" id="UP000694660">
    <property type="component" value="Unassembled WGS sequence"/>
</dbReference>
<dbReference type="InterPro" id="IPR002123">
    <property type="entry name" value="Plipid/glycerol_acylTrfase"/>
</dbReference>
<accession>A0A944HC46</accession>
<reference evidence="8" key="1">
    <citation type="journal article" date="2022" name="ISME J.">
        <title>Genetic and phylogenetic analysis of dissimilatory iodate-reducing bacteria identifies potential niches across the world's oceans.</title>
        <authorList>
            <person name="Reyes-Umana V."/>
            <person name="Henning Z."/>
            <person name="Lee K."/>
            <person name="Barnum T.P."/>
            <person name="Coates J.D."/>
        </authorList>
    </citation>
    <scope>NUCLEOTIDE SEQUENCE [LARGE SCALE GENOMIC DNA]</scope>
    <source>
        <strain evidence="8">IR12</strain>
    </source>
</reference>
<evidence type="ECO:0000313" key="8">
    <source>
        <dbReference type="Proteomes" id="UP000694660"/>
    </source>
</evidence>
<evidence type="ECO:0000256" key="4">
    <source>
        <dbReference type="ARBA" id="ARBA00023098"/>
    </source>
</evidence>
<keyword evidence="8" id="KW-1185">Reference proteome</keyword>
<dbReference type="SMART" id="SM00563">
    <property type="entry name" value="PlsC"/>
    <property type="match status" value="1"/>
</dbReference>
<sequence length="251" mass="27251">MRRGWRYTRLALHLLQGVLTTALVFPWLSLPRRGRLRQRWSKGLLALLGFRMRVDGVELARPALLIANHVSWVDIFAINALSPSAFVSKADVRQWPVIGWLAAMNETVFLQRGSRGHARIINEEIAARMAAGRHVALFPEGTTTDGSHVQHFHAALLQPAINAGQPVQPLAVCYRTPDGAFTRAAAYDGDLSFMDSLSAITAAPCIEVHLTVLPALPTTAANRRDIAHAAHAAIAARVAPEMLAAAERAAA</sequence>
<proteinExistence type="predicted"/>
<comment type="pathway">
    <text evidence="1">Lipid metabolism.</text>
</comment>
<dbReference type="SUPFAM" id="SSF69593">
    <property type="entry name" value="Glycerol-3-phosphate (1)-acyltransferase"/>
    <property type="match status" value="1"/>
</dbReference>
<keyword evidence="2" id="KW-0444">Lipid biosynthesis</keyword>
<keyword evidence="4" id="KW-0443">Lipid metabolism</keyword>
<keyword evidence="5 7" id="KW-0012">Acyltransferase</keyword>
<evidence type="ECO:0000256" key="3">
    <source>
        <dbReference type="ARBA" id="ARBA00022679"/>
    </source>
</evidence>
<dbReference type="AlphaFoldDB" id="A0A944HC46"/>
<feature type="domain" description="Phospholipid/glycerol acyltransferase" evidence="6">
    <location>
        <begin position="63"/>
        <end position="175"/>
    </location>
</feature>
<name>A0A944HC46_DENI1</name>
<dbReference type="GO" id="GO:0006654">
    <property type="term" value="P:phosphatidic acid biosynthetic process"/>
    <property type="evidence" value="ECO:0007669"/>
    <property type="project" value="TreeGrafter"/>
</dbReference>
<protein>
    <submittedName>
        <fullName evidence="7">1-acyl-sn-glycerol-3-phosphate acyltransferase</fullName>
    </submittedName>
</protein>
<evidence type="ECO:0000259" key="6">
    <source>
        <dbReference type="SMART" id="SM00563"/>
    </source>
</evidence>
<keyword evidence="3" id="KW-0808">Transferase</keyword>
<dbReference type="EMBL" id="JAEKFT010000015">
    <property type="protein sequence ID" value="MBT0962332.1"/>
    <property type="molecule type" value="Genomic_DNA"/>
</dbReference>
<evidence type="ECO:0000256" key="1">
    <source>
        <dbReference type="ARBA" id="ARBA00005189"/>
    </source>
</evidence>
<comment type="caution">
    <text evidence="7">The sequence shown here is derived from an EMBL/GenBank/DDBJ whole genome shotgun (WGS) entry which is preliminary data.</text>
</comment>
<dbReference type="GO" id="GO:0003841">
    <property type="term" value="F:1-acylglycerol-3-phosphate O-acyltransferase activity"/>
    <property type="evidence" value="ECO:0007669"/>
    <property type="project" value="TreeGrafter"/>
</dbReference>
<organism evidence="7 8">
    <name type="scientific">Denitromonas iodatirespirans</name>
    <dbReference type="NCBI Taxonomy" id="2795389"/>
    <lineage>
        <taxon>Bacteria</taxon>
        <taxon>Pseudomonadati</taxon>
        <taxon>Pseudomonadota</taxon>
        <taxon>Betaproteobacteria</taxon>
        <taxon>Rhodocyclales</taxon>
        <taxon>Zoogloeaceae</taxon>
        <taxon>Denitromonas</taxon>
    </lineage>
</organism>
<evidence type="ECO:0000313" key="7">
    <source>
        <dbReference type="EMBL" id="MBT0962332.1"/>
    </source>
</evidence>
<dbReference type="CDD" id="cd07989">
    <property type="entry name" value="LPLAT_AGPAT-like"/>
    <property type="match status" value="1"/>
</dbReference>
<dbReference type="Pfam" id="PF01553">
    <property type="entry name" value="Acyltransferase"/>
    <property type="match status" value="1"/>
</dbReference>